<dbReference type="GO" id="GO:0008146">
    <property type="term" value="F:sulfotransferase activity"/>
    <property type="evidence" value="ECO:0007669"/>
    <property type="project" value="InterPro"/>
</dbReference>
<dbReference type="Gene3D" id="3.40.50.300">
    <property type="entry name" value="P-loop containing nucleotide triphosphate hydrolases"/>
    <property type="match status" value="1"/>
</dbReference>
<dbReference type="EMBL" id="QKZL01000056">
    <property type="protein sequence ID" value="PZX09978.1"/>
    <property type="molecule type" value="Genomic_DNA"/>
</dbReference>
<evidence type="ECO:0000256" key="1">
    <source>
        <dbReference type="ARBA" id="ARBA00022679"/>
    </source>
</evidence>
<dbReference type="PANTHER" id="PTHR10605">
    <property type="entry name" value="HEPARAN SULFATE SULFOTRANSFERASE"/>
    <property type="match status" value="1"/>
</dbReference>
<dbReference type="AlphaFoldDB" id="A0A2W7MQ41"/>
<sequence>MINAMTLPNCFFIEAAKAGTTSLHTCLDQHSDIFIMERGEPSFFQHAKETLNFTGSDDKEWAETLVTDPGDYRALVNRSGGLRARGEISPCYLYFDKAPERIPRDIPQVRLIVILRHPVDWAYSHSLMNRARGCEPATTLANAIDKEAERAVSGWDWRYIDAGLYHRQMDRYYCRFPRDRIKVFLYDDLKDHDEFFTELFEFLGMDPAFHPDTSIHYRTASLPRNAILRDLVTKPSAAKSMLKRLLLAGARTLVKQRASAWNFRPPERLAPDTRRDLFQRYIAEEFRKLEPLIKKSLHEWFH</sequence>
<proteinExistence type="predicted"/>
<keyword evidence="3" id="KW-1185">Reference proteome</keyword>
<evidence type="ECO:0000313" key="2">
    <source>
        <dbReference type="EMBL" id="PZX09978.1"/>
    </source>
</evidence>
<comment type="caution">
    <text evidence="2">The sequence shown here is derived from an EMBL/GenBank/DDBJ whole genome shotgun (WGS) entry which is preliminary data.</text>
</comment>
<dbReference type="PANTHER" id="PTHR10605:SF56">
    <property type="entry name" value="BIFUNCTIONAL HEPARAN SULFATE N-DEACETYLASE_N-SULFOTRANSFERASE"/>
    <property type="match status" value="1"/>
</dbReference>
<gene>
    <name evidence="2" type="ORF">LX81_04335</name>
</gene>
<organism evidence="2 3">
    <name type="scientific">Palleronia aestuarii</name>
    <dbReference type="NCBI Taxonomy" id="568105"/>
    <lineage>
        <taxon>Bacteria</taxon>
        <taxon>Pseudomonadati</taxon>
        <taxon>Pseudomonadota</taxon>
        <taxon>Alphaproteobacteria</taxon>
        <taxon>Rhodobacterales</taxon>
        <taxon>Roseobacteraceae</taxon>
        <taxon>Palleronia</taxon>
    </lineage>
</organism>
<dbReference type="InterPro" id="IPR037359">
    <property type="entry name" value="NST/OST"/>
</dbReference>
<reference evidence="2 3" key="1">
    <citation type="submission" date="2018-06" db="EMBL/GenBank/DDBJ databases">
        <title>Genomic Encyclopedia of Archaeal and Bacterial Type Strains, Phase II (KMG-II): from individual species to whole genera.</title>
        <authorList>
            <person name="Goeker M."/>
        </authorList>
    </citation>
    <scope>NUCLEOTIDE SEQUENCE [LARGE SCALE GENOMIC DNA]</scope>
    <source>
        <strain evidence="2 3">DSM 22009</strain>
    </source>
</reference>
<evidence type="ECO:0000313" key="3">
    <source>
        <dbReference type="Proteomes" id="UP000248916"/>
    </source>
</evidence>
<protein>
    <submittedName>
        <fullName evidence="2">Sulfotransferase family protein</fullName>
    </submittedName>
</protein>
<dbReference type="OrthoDB" id="981508at2"/>
<keyword evidence="1 2" id="KW-0808">Transferase</keyword>
<accession>A0A2W7MQ41</accession>
<dbReference type="InterPro" id="IPR027417">
    <property type="entry name" value="P-loop_NTPase"/>
</dbReference>
<dbReference type="SUPFAM" id="SSF52540">
    <property type="entry name" value="P-loop containing nucleoside triphosphate hydrolases"/>
    <property type="match status" value="1"/>
</dbReference>
<name>A0A2W7MQ41_9RHOB</name>
<dbReference type="Proteomes" id="UP000248916">
    <property type="component" value="Unassembled WGS sequence"/>
</dbReference>